<evidence type="ECO:0000256" key="1">
    <source>
        <dbReference type="ARBA" id="ARBA00023054"/>
    </source>
</evidence>
<dbReference type="Pfam" id="PF14555">
    <property type="entry name" value="UBA_4"/>
    <property type="match status" value="1"/>
</dbReference>
<dbReference type="CDD" id="cd14273">
    <property type="entry name" value="UBA_TAP-C_like"/>
    <property type="match status" value="1"/>
</dbReference>
<comment type="caution">
    <text evidence="4">The sequence shown here is derived from an EMBL/GenBank/DDBJ whole genome shotgun (WGS) entry which is preliminary data.</text>
</comment>
<dbReference type="InterPro" id="IPR029071">
    <property type="entry name" value="Ubiquitin-like_domsf"/>
</dbReference>
<name>A0A9N8P587_9PEZI</name>
<dbReference type="GO" id="GO:0043130">
    <property type="term" value="F:ubiquitin binding"/>
    <property type="evidence" value="ECO:0007669"/>
    <property type="project" value="TreeGrafter"/>
</dbReference>
<dbReference type="CDD" id="cd01767">
    <property type="entry name" value="UBX"/>
    <property type="match status" value="1"/>
</dbReference>
<dbReference type="PANTHER" id="PTHR23322">
    <property type="entry name" value="FAS-ASSOCIATED PROTEIN"/>
    <property type="match status" value="1"/>
</dbReference>
<evidence type="ECO:0000256" key="2">
    <source>
        <dbReference type="SAM" id="MobiDB-lite"/>
    </source>
</evidence>
<dbReference type="Gene3D" id="3.40.30.10">
    <property type="entry name" value="Glutaredoxin"/>
    <property type="match status" value="1"/>
</dbReference>
<proteinExistence type="predicted"/>
<dbReference type="AlphaFoldDB" id="A0A9N8P587"/>
<dbReference type="SMART" id="SM00166">
    <property type="entry name" value="UBX"/>
    <property type="match status" value="1"/>
</dbReference>
<keyword evidence="5" id="KW-1185">Reference proteome</keyword>
<dbReference type="GO" id="GO:0005783">
    <property type="term" value="C:endoplasmic reticulum"/>
    <property type="evidence" value="ECO:0007669"/>
    <property type="project" value="TreeGrafter"/>
</dbReference>
<dbReference type="Pfam" id="PF00789">
    <property type="entry name" value="UBX"/>
    <property type="match status" value="1"/>
</dbReference>
<dbReference type="InterPro" id="IPR001012">
    <property type="entry name" value="UBX_dom"/>
</dbReference>
<feature type="domain" description="UBX" evidence="3">
    <location>
        <begin position="403"/>
        <end position="474"/>
    </location>
</feature>
<dbReference type="GO" id="GO:0036503">
    <property type="term" value="P:ERAD pathway"/>
    <property type="evidence" value="ECO:0007669"/>
    <property type="project" value="TreeGrafter"/>
</dbReference>
<dbReference type="EMBL" id="CAIJEN010000001">
    <property type="protein sequence ID" value="CAD0082065.1"/>
    <property type="molecule type" value="Genomic_DNA"/>
</dbReference>
<dbReference type="SMART" id="SM00594">
    <property type="entry name" value="UAS"/>
    <property type="match status" value="1"/>
</dbReference>
<dbReference type="Gene3D" id="3.10.20.90">
    <property type="entry name" value="Phosphatidylinositol 3-kinase Catalytic Subunit, Chain A, domain 1"/>
    <property type="match status" value="1"/>
</dbReference>
<keyword evidence="1" id="KW-0175">Coiled coil</keyword>
<dbReference type="SUPFAM" id="SSF54236">
    <property type="entry name" value="Ubiquitin-like"/>
    <property type="match status" value="1"/>
</dbReference>
<dbReference type="InterPro" id="IPR006577">
    <property type="entry name" value="UAS"/>
</dbReference>
<dbReference type="Proteomes" id="UP000716446">
    <property type="component" value="Unassembled WGS sequence"/>
</dbReference>
<accession>A0A9N8P587</accession>
<feature type="region of interest" description="Disordered" evidence="2">
    <location>
        <begin position="315"/>
        <end position="362"/>
    </location>
</feature>
<sequence length="515" mass="58037">MSAPSTDISQLSEEQQLALQQVTSVTDQDLETALALLQRCQWNAQIAITRFFDGDADVVDVDVPPPQDTRRSENLAASLDAAAFATSRPTPHGLQQAPRVVPTPESQLTQPAPFVLQLLFLPFNLTYSIFSRVFGALGYLFPVIPRLLHRLFPLRSARPNNSDRRPLNPRDTASRFIRDFEEEYNVEPNTIPFFENGYAQAFDLAKRDLKYLLVILLSPEHDDTAPFVRDTLLSPHVKEFIQTHASDMIVWAGSVQDSEAYQVANALNVTKFPFTGLVVHTPSVSSTSMSLIARVAGPVPSAEFLVKMQDAMQKRDQELEGARRQRSEQQASRSLREEQNSAYERSLAQDRERARQRKEAEAARQKAEREEIERAEAKARKVQNVLQWRKWRAHSLPQEPASTVSDVVRISVRMPSGERVIRKFGADAPLEELYAFVECYDILQSDELASAEEASEPSGYSHEYEFQLVSPMPREVYGLEQGGTLKSRVGRSANLMVEKLAEGDDEDEDEEENST</sequence>
<dbReference type="InterPro" id="IPR036249">
    <property type="entry name" value="Thioredoxin-like_sf"/>
</dbReference>
<dbReference type="SUPFAM" id="SSF46934">
    <property type="entry name" value="UBA-like"/>
    <property type="match status" value="1"/>
</dbReference>
<dbReference type="PANTHER" id="PTHR23322:SF1">
    <property type="entry name" value="FAS-ASSOCIATED FACTOR 2"/>
    <property type="match status" value="1"/>
</dbReference>
<evidence type="ECO:0000259" key="3">
    <source>
        <dbReference type="PROSITE" id="PS50033"/>
    </source>
</evidence>
<gene>
    <name evidence="4" type="ORF">AWRI4619_LOCUS632</name>
</gene>
<dbReference type="PROSITE" id="PS50033">
    <property type="entry name" value="UBX"/>
    <property type="match status" value="1"/>
</dbReference>
<dbReference type="InterPro" id="IPR050730">
    <property type="entry name" value="UBX_domain-protein"/>
</dbReference>
<feature type="compositionally biased region" description="Basic and acidic residues" evidence="2">
    <location>
        <begin position="315"/>
        <end position="327"/>
    </location>
</feature>
<organism evidence="4 5">
    <name type="scientific">Aureobasidium vineae</name>
    <dbReference type="NCBI Taxonomy" id="2773715"/>
    <lineage>
        <taxon>Eukaryota</taxon>
        <taxon>Fungi</taxon>
        <taxon>Dikarya</taxon>
        <taxon>Ascomycota</taxon>
        <taxon>Pezizomycotina</taxon>
        <taxon>Dothideomycetes</taxon>
        <taxon>Dothideomycetidae</taxon>
        <taxon>Dothideales</taxon>
        <taxon>Saccotheciaceae</taxon>
        <taxon>Aureobasidium</taxon>
    </lineage>
</organism>
<reference evidence="4" key="1">
    <citation type="submission" date="2020-06" db="EMBL/GenBank/DDBJ databases">
        <authorList>
            <person name="Onetto C."/>
        </authorList>
    </citation>
    <scope>NUCLEOTIDE SEQUENCE</scope>
</reference>
<dbReference type="InterPro" id="IPR009060">
    <property type="entry name" value="UBA-like_sf"/>
</dbReference>
<dbReference type="SUPFAM" id="SSF52833">
    <property type="entry name" value="Thioredoxin-like"/>
    <property type="match status" value="1"/>
</dbReference>
<evidence type="ECO:0000313" key="4">
    <source>
        <dbReference type="EMBL" id="CAD0082065.1"/>
    </source>
</evidence>
<dbReference type="Gene3D" id="1.10.8.10">
    <property type="entry name" value="DNA helicase RuvA subunit, C-terminal domain"/>
    <property type="match status" value="1"/>
</dbReference>
<evidence type="ECO:0000313" key="5">
    <source>
        <dbReference type="Proteomes" id="UP000716446"/>
    </source>
</evidence>
<protein>
    <recommendedName>
        <fullName evidence="3">UBX domain-containing protein</fullName>
    </recommendedName>
</protein>
<feature type="compositionally biased region" description="Basic and acidic residues" evidence="2">
    <location>
        <begin position="347"/>
        <end position="362"/>
    </location>
</feature>